<dbReference type="Proteomes" id="UP000323012">
    <property type="component" value="Unassembled WGS sequence"/>
</dbReference>
<feature type="transmembrane region" description="Helical" evidence="1">
    <location>
        <begin position="109"/>
        <end position="126"/>
    </location>
</feature>
<evidence type="ECO:0000313" key="3">
    <source>
        <dbReference type="Proteomes" id="UP000323012"/>
    </source>
</evidence>
<feature type="transmembrane region" description="Helical" evidence="1">
    <location>
        <begin position="44"/>
        <end position="64"/>
    </location>
</feature>
<keyword evidence="1" id="KW-1133">Transmembrane helix</keyword>
<evidence type="ECO:0000313" key="2">
    <source>
        <dbReference type="EMBL" id="TYA39481.1"/>
    </source>
</evidence>
<comment type="caution">
    <text evidence="2">The sequence shown here is derived from an EMBL/GenBank/DDBJ whole genome shotgun (WGS) entry which is preliminary data.</text>
</comment>
<keyword evidence="1" id="KW-0812">Transmembrane</keyword>
<accession>A0AB74N676</accession>
<dbReference type="EMBL" id="VSED01000005">
    <property type="protein sequence ID" value="TYA39481.1"/>
    <property type="molecule type" value="Genomic_DNA"/>
</dbReference>
<feature type="transmembrane region" description="Helical" evidence="1">
    <location>
        <begin position="5"/>
        <end position="24"/>
    </location>
</feature>
<dbReference type="RefSeq" id="WP_019518456.1">
    <property type="nucleotide sequence ID" value="NZ_CP012959.1"/>
</dbReference>
<keyword evidence="1" id="KW-0472">Membrane</keyword>
<name>A0AB74N676_AGGAC</name>
<protein>
    <submittedName>
        <fullName evidence="2">Uncharacterized protein</fullName>
    </submittedName>
</protein>
<proteinExistence type="predicted"/>
<evidence type="ECO:0000256" key="1">
    <source>
        <dbReference type="SAM" id="Phobius"/>
    </source>
</evidence>
<sequence>MKIEYYKPISGILAITAHTVIWYYDFLERFKKDELRDLMSDLFTSSITLIGFIFAVIAILVSITEHSLIKKMRDNGMYQEILIHLKYLLIGFSFTSVLSYAGSLLSGELLSYTLLITSTVFMYNLLMLTTDMFRRLTLTFINLK</sequence>
<organism evidence="2 3">
    <name type="scientific">Aggregatibacter actinomycetemcomitans</name>
    <name type="common">Actinobacillus actinomycetemcomitans</name>
    <name type="synonym">Haemophilus actinomycetemcomitans</name>
    <dbReference type="NCBI Taxonomy" id="714"/>
    <lineage>
        <taxon>Bacteria</taxon>
        <taxon>Pseudomonadati</taxon>
        <taxon>Pseudomonadota</taxon>
        <taxon>Gammaproteobacteria</taxon>
        <taxon>Pasteurellales</taxon>
        <taxon>Pasteurellaceae</taxon>
        <taxon>Aggregatibacter</taxon>
    </lineage>
</organism>
<reference evidence="2 3" key="1">
    <citation type="submission" date="2019-08" db="EMBL/GenBank/DDBJ databases">
        <title>Whole genome sequencing of Aggregatibacter actinomycetemcomitans cultured from blood stream infections in Denmark reveals a novel phylogenetic lineage expressing serotype a membrane O polysaccharide.</title>
        <authorList>
            <person name="Nedergaard S."/>
            <person name="Kobel C.M."/>
            <person name="Nielsen M.B."/>
            <person name="Moeller R.T."/>
            <person name="Jensen A.B."/>
            <person name="Noerskov-Lauritsen N."/>
        </authorList>
    </citation>
    <scope>NUCLEOTIDE SEQUENCE [LARGE SCALE GENOMIC DNA]</scope>
    <source>
        <strain evidence="2 3">PN_563</strain>
    </source>
</reference>
<dbReference type="AlphaFoldDB" id="A0AB74N676"/>
<gene>
    <name evidence="2" type="ORF">FXB79_03105</name>
</gene>
<feature type="transmembrane region" description="Helical" evidence="1">
    <location>
        <begin position="85"/>
        <end position="103"/>
    </location>
</feature>